<reference evidence="2 3" key="1">
    <citation type="submission" date="2019-07" db="EMBL/GenBank/DDBJ databases">
        <title>Whole genome shotgun sequence of Pseudonocardia sulfidoxydans NBRC 16205.</title>
        <authorList>
            <person name="Hosoyama A."/>
            <person name="Uohara A."/>
            <person name="Ohji S."/>
            <person name="Ichikawa N."/>
        </authorList>
    </citation>
    <scope>NUCLEOTIDE SEQUENCE [LARGE SCALE GENOMIC DNA]</scope>
    <source>
        <strain evidence="2 3">NBRC 16205</strain>
    </source>
</reference>
<evidence type="ECO:0000313" key="3">
    <source>
        <dbReference type="Proteomes" id="UP000321685"/>
    </source>
</evidence>
<dbReference type="InterPro" id="IPR013022">
    <property type="entry name" value="Xyl_isomerase-like_TIM-brl"/>
</dbReference>
<dbReference type="Gene3D" id="3.20.20.150">
    <property type="entry name" value="Divalent-metal-dependent TIM barrel enzymes"/>
    <property type="match status" value="1"/>
</dbReference>
<evidence type="ECO:0000313" key="2">
    <source>
        <dbReference type="EMBL" id="GEL21593.1"/>
    </source>
</evidence>
<dbReference type="PANTHER" id="PTHR12110:SF48">
    <property type="entry name" value="BLL3656 PROTEIN"/>
    <property type="match status" value="1"/>
</dbReference>
<dbReference type="PANTHER" id="PTHR12110">
    <property type="entry name" value="HYDROXYPYRUVATE ISOMERASE"/>
    <property type="match status" value="1"/>
</dbReference>
<dbReference type="InterPro" id="IPR050312">
    <property type="entry name" value="IolE/XylAMocC-like"/>
</dbReference>
<dbReference type="EMBL" id="BJVJ01000003">
    <property type="protein sequence ID" value="GEL21593.1"/>
    <property type="molecule type" value="Genomic_DNA"/>
</dbReference>
<proteinExistence type="predicted"/>
<organism evidence="2 3">
    <name type="scientific">Pseudonocardia sulfidoxydans NBRC 16205</name>
    <dbReference type="NCBI Taxonomy" id="1223511"/>
    <lineage>
        <taxon>Bacteria</taxon>
        <taxon>Bacillati</taxon>
        <taxon>Actinomycetota</taxon>
        <taxon>Actinomycetes</taxon>
        <taxon>Pseudonocardiales</taxon>
        <taxon>Pseudonocardiaceae</taxon>
        <taxon>Pseudonocardia</taxon>
    </lineage>
</organism>
<accession>A0A511DB35</accession>
<dbReference type="Proteomes" id="UP000321685">
    <property type="component" value="Unassembled WGS sequence"/>
</dbReference>
<gene>
    <name evidence="2" type="ORF">PSU4_05470</name>
</gene>
<dbReference type="InterPro" id="IPR036237">
    <property type="entry name" value="Xyl_isomerase-like_sf"/>
</dbReference>
<evidence type="ECO:0000259" key="1">
    <source>
        <dbReference type="Pfam" id="PF01261"/>
    </source>
</evidence>
<keyword evidence="2" id="KW-0413">Isomerase</keyword>
<dbReference type="SUPFAM" id="SSF51658">
    <property type="entry name" value="Xylose isomerase-like"/>
    <property type="match status" value="1"/>
</dbReference>
<name>A0A511DB35_9PSEU</name>
<dbReference type="AlphaFoldDB" id="A0A511DB35"/>
<dbReference type="Pfam" id="PF01261">
    <property type="entry name" value="AP_endonuc_2"/>
    <property type="match status" value="1"/>
</dbReference>
<sequence>MSAPLLSLAAGTVLDAGPETTLDAAAAAGYDAAGLRLDPDTDPAAAVALRRRADDHGLTLLDLEVVRLGPDRSIDEALRLLDLAVVLGARFLLTVSSHPDPADTRAELATLVKAATGGPTRIGLEFMRFTRIPTLAAAVATLDDIGAEPSAAAVLVDALHLHRSGETPADVAAVAAVAPERIGYWQICDGPAAAPADVDGVDGLVHEARHHRLPPGEGDLPLHDLVAALPDGLPVSVEVQSDHLAAALDPTTRARRLLEATRATLPGQE</sequence>
<dbReference type="GO" id="GO:0016853">
    <property type="term" value="F:isomerase activity"/>
    <property type="evidence" value="ECO:0007669"/>
    <property type="project" value="UniProtKB-KW"/>
</dbReference>
<protein>
    <submittedName>
        <fullName evidence="2">Xylose isomerase</fullName>
    </submittedName>
</protein>
<keyword evidence="3" id="KW-1185">Reference proteome</keyword>
<comment type="caution">
    <text evidence="2">The sequence shown here is derived from an EMBL/GenBank/DDBJ whole genome shotgun (WGS) entry which is preliminary data.</text>
</comment>
<dbReference type="OrthoDB" id="9780241at2"/>
<dbReference type="RefSeq" id="WP_147102331.1">
    <property type="nucleotide sequence ID" value="NZ_BJVJ01000003.1"/>
</dbReference>
<feature type="domain" description="Xylose isomerase-like TIM barrel" evidence="1">
    <location>
        <begin position="22"/>
        <end position="261"/>
    </location>
</feature>